<evidence type="ECO:0000313" key="1">
    <source>
        <dbReference type="EMBL" id="KCY14625.1"/>
    </source>
</evidence>
<comment type="caution">
    <text evidence="1">The sequence shown here is derived from an EMBL/GenBank/DDBJ whole genome shotgun (WGS) entry which is preliminary data.</text>
</comment>
<name>A0A062I4A1_ACIBA</name>
<sequence length="69" mass="7662">MEVRIKSVNGSSPLPANLQMDVVYKAVRIDANRMKVTCDDGQVITTSISKSGYLGDWGEWEILSEDSQQ</sequence>
<protein>
    <submittedName>
        <fullName evidence="1">Uncharacterized protein</fullName>
    </submittedName>
</protein>
<dbReference type="Proteomes" id="UP000027327">
    <property type="component" value="Unassembled WGS sequence"/>
</dbReference>
<accession>A0A062I4A1</accession>
<gene>
    <name evidence="1" type="ORF">J596_3596</name>
</gene>
<dbReference type="RefSeq" id="WP_000453808.1">
    <property type="nucleotide sequence ID" value="NZ_JMOD01000098.1"/>
</dbReference>
<reference evidence="1 2" key="1">
    <citation type="submission" date="2014-04" db="EMBL/GenBank/DDBJ databases">
        <title>Comparative genomics and transcriptomics to identify genetic mechanisms underlying the emergence of carbapenem resistant Acinetobacter baumannii (CRAb).</title>
        <authorList>
            <person name="Harris A.D."/>
            <person name="Johnson K.J."/>
            <person name="George J."/>
            <person name="Nadendla S."/>
            <person name="Daugherty S.C."/>
            <person name="Parankush S."/>
            <person name="Sadzewicz L."/>
            <person name="Tallon L."/>
            <person name="Sengamalay N."/>
            <person name="Hazen T.H."/>
            <person name="Rasko D.A."/>
        </authorList>
    </citation>
    <scope>NUCLEOTIDE SEQUENCE [LARGE SCALE GENOMIC DNA]</scope>
    <source>
        <strain evidence="1 2">21072</strain>
    </source>
</reference>
<dbReference type="AlphaFoldDB" id="A0A062I4A1"/>
<dbReference type="EMBL" id="JMOD01000098">
    <property type="protein sequence ID" value="KCY14625.1"/>
    <property type="molecule type" value="Genomic_DNA"/>
</dbReference>
<proteinExistence type="predicted"/>
<evidence type="ECO:0000313" key="2">
    <source>
        <dbReference type="Proteomes" id="UP000027327"/>
    </source>
</evidence>
<dbReference type="PATRIC" id="fig|1310697.3.peg.3421"/>
<organism evidence="1 2">
    <name type="scientific">Acinetobacter baumannii 21072</name>
    <dbReference type="NCBI Taxonomy" id="1310697"/>
    <lineage>
        <taxon>Bacteria</taxon>
        <taxon>Pseudomonadati</taxon>
        <taxon>Pseudomonadota</taxon>
        <taxon>Gammaproteobacteria</taxon>
        <taxon>Moraxellales</taxon>
        <taxon>Moraxellaceae</taxon>
        <taxon>Acinetobacter</taxon>
        <taxon>Acinetobacter calcoaceticus/baumannii complex</taxon>
    </lineage>
</organism>